<evidence type="ECO:0000256" key="1">
    <source>
        <dbReference type="SAM" id="Phobius"/>
    </source>
</evidence>
<keyword evidence="1" id="KW-1133">Transmembrane helix</keyword>
<feature type="transmembrane region" description="Helical" evidence="1">
    <location>
        <begin position="75"/>
        <end position="93"/>
    </location>
</feature>
<evidence type="ECO:0000313" key="2">
    <source>
        <dbReference type="EMBL" id="KAF3971809.1"/>
    </source>
</evidence>
<evidence type="ECO:0000313" key="3">
    <source>
        <dbReference type="Proteomes" id="UP000737018"/>
    </source>
</evidence>
<accession>A0A8J4RRJ5</accession>
<dbReference type="EMBL" id="JRKL02000394">
    <property type="protein sequence ID" value="KAF3971809.1"/>
    <property type="molecule type" value="Genomic_DNA"/>
</dbReference>
<name>A0A8J4RRJ5_9ROSI</name>
<dbReference type="AlphaFoldDB" id="A0A8J4RRJ5"/>
<keyword evidence="3" id="KW-1185">Reference proteome</keyword>
<keyword evidence="1" id="KW-0812">Transmembrane</keyword>
<proteinExistence type="predicted"/>
<gene>
    <name evidence="2" type="ORF">CMV_004624</name>
</gene>
<organism evidence="2 3">
    <name type="scientific">Castanea mollissima</name>
    <name type="common">Chinese chestnut</name>
    <dbReference type="NCBI Taxonomy" id="60419"/>
    <lineage>
        <taxon>Eukaryota</taxon>
        <taxon>Viridiplantae</taxon>
        <taxon>Streptophyta</taxon>
        <taxon>Embryophyta</taxon>
        <taxon>Tracheophyta</taxon>
        <taxon>Spermatophyta</taxon>
        <taxon>Magnoliopsida</taxon>
        <taxon>eudicotyledons</taxon>
        <taxon>Gunneridae</taxon>
        <taxon>Pentapetalae</taxon>
        <taxon>rosids</taxon>
        <taxon>fabids</taxon>
        <taxon>Fagales</taxon>
        <taxon>Fagaceae</taxon>
        <taxon>Castanea</taxon>
    </lineage>
</organism>
<dbReference type="OrthoDB" id="10604994at2759"/>
<comment type="caution">
    <text evidence="2">The sequence shown here is derived from an EMBL/GenBank/DDBJ whole genome shotgun (WGS) entry which is preliminary data.</text>
</comment>
<sequence length="187" mass="21600">MVRIVEAPPKWVDFRYERLPIFCYWYGKARLTTKVAKYWRHVIEGDRTFGAIIHPKIQIVAQFTWNNKFHLSYKLVGLLAPLVLCLVLHLPALEKALPEELVKSLKEQGSLKKGSIRVDMEELDLEEIDEGLKQKISSVLNPREDGDKCLLVLDIPNLSSNNRRQNCKLSWNNWWNVMSSCGSGFCT</sequence>
<protein>
    <submittedName>
        <fullName evidence="2">Uncharacterized protein</fullName>
    </submittedName>
</protein>
<dbReference type="Proteomes" id="UP000737018">
    <property type="component" value="Unassembled WGS sequence"/>
</dbReference>
<reference evidence="2" key="1">
    <citation type="submission" date="2020-03" db="EMBL/GenBank/DDBJ databases">
        <title>Castanea mollissima Vanexum genome sequencing.</title>
        <authorList>
            <person name="Staton M."/>
        </authorList>
    </citation>
    <scope>NUCLEOTIDE SEQUENCE</scope>
    <source>
        <tissue evidence="2">Leaf</tissue>
    </source>
</reference>
<keyword evidence="1" id="KW-0472">Membrane</keyword>